<dbReference type="Pfam" id="PF19649">
    <property type="entry name" value="DUF6152"/>
    <property type="match status" value="1"/>
</dbReference>
<dbReference type="Proteomes" id="UP000254925">
    <property type="component" value="Unassembled WGS sequence"/>
</dbReference>
<name>A0A370HLY3_9HYPH</name>
<proteinExistence type="predicted"/>
<dbReference type="EMBL" id="QQBB01000004">
    <property type="protein sequence ID" value="RDI59602.1"/>
    <property type="molecule type" value="Genomic_DNA"/>
</dbReference>
<dbReference type="InterPro" id="IPR046150">
    <property type="entry name" value="DUF6152"/>
</dbReference>
<dbReference type="RefSeq" id="WP_114770510.1">
    <property type="nucleotide sequence ID" value="NZ_QQBB01000004.1"/>
</dbReference>
<evidence type="ECO:0000313" key="1">
    <source>
        <dbReference type="EMBL" id="RDI59602.1"/>
    </source>
</evidence>
<gene>
    <name evidence="1" type="ORF">DES45_104522</name>
</gene>
<evidence type="ECO:0000313" key="2">
    <source>
        <dbReference type="Proteomes" id="UP000254925"/>
    </source>
</evidence>
<protein>
    <submittedName>
        <fullName evidence="1">Uncharacterized protein</fullName>
    </submittedName>
</protein>
<accession>A0A370HLY3</accession>
<keyword evidence="2" id="KW-1185">Reference proteome</keyword>
<organism evidence="1 2">
    <name type="scientific">Microvirga subterranea</name>
    <dbReference type="NCBI Taxonomy" id="186651"/>
    <lineage>
        <taxon>Bacteria</taxon>
        <taxon>Pseudomonadati</taxon>
        <taxon>Pseudomonadota</taxon>
        <taxon>Alphaproteobacteria</taxon>
        <taxon>Hyphomicrobiales</taxon>
        <taxon>Methylobacteriaceae</taxon>
        <taxon>Microvirga</taxon>
    </lineage>
</organism>
<dbReference type="AlphaFoldDB" id="A0A370HLY3"/>
<comment type="caution">
    <text evidence="1">The sequence shown here is derived from an EMBL/GenBank/DDBJ whole genome shotgun (WGS) entry which is preliminary data.</text>
</comment>
<reference evidence="1 2" key="1">
    <citation type="submission" date="2018-07" db="EMBL/GenBank/DDBJ databases">
        <title>Genomic Encyclopedia of Type Strains, Phase IV (KMG-IV): sequencing the most valuable type-strain genomes for metagenomic binning, comparative biology and taxonomic classification.</title>
        <authorList>
            <person name="Goeker M."/>
        </authorList>
    </citation>
    <scope>NUCLEOTIDE SEQUENCE [LARGE SCALE GENOMIC DNA]</scope>
    <source>
        <strain evidence="1 2">DSM 14364</strain>
    </source>
</reference>
<sequence length="117" mass="12873">MRYRLMGLFLSGALLLGGGALAHHGWGSYDAGRKLSVTSAVQKVEWQNPHVMIVVVHEGKAWEAVLAPPFRMDARGLDPEMIKAGTTVTLEGYPSTRVENELRAERIIAGGRTFELR</sequence>
<dbReference type="OrthoDB" id="512581at2"/>